<dbReference type="EMBL" id="JABCIY010000033">
    <property type="protein sequence ID" value="KAF7195949.1"/>
    <property type="molecule type" value="Genomic_DNA"/>
</dbReference>
<protein>
    <submittedName>
        <fullName evidence="2">Uncharacterized protein</fullName>
    </submittedName>
</protein>
<sequence>MHPTAPPFANLFQGCDIFSDPLTDGVCRTSFLDHAYTFHRIDEVHGAYRDWQKAKQQPLQQPLPTEITAYVETNAERPRPGTDEWMDSMRKLYSKKALKMALTGEQRRALQSHDRILRANSTAAVEMMYEDFLRERSNPEFDVRACFRIFHEKLTSGLSEEPEVRNWLEGKLFQPTHGMQHGRRDQSRPSRNIAKVDSSPHAQASATSRQTPYHTEPQRPQPLPPPLTRMDPDLASQSQSAGRLPSAASEHDSRTWNPRHEGLQPHDEHPGLLNKPSFDLDIFAEIEEPPFREGFLYSDFTREVPPWTRFSPSK</sequence>
<feature type="compositionally biased region" description="Polar residues" evidence="1">
    <location>
        <begin position="200"/>
        <end position="213"/>
    </location>
</feature>
<proteinExistence type="predicted"/>
<reference evidence="2" key="1">
    <citation type="submission" date="2020-04" db="EMBL/GenBank/DDBJ databases">
        <title>Draft genome resource of the tomato pathogen Pseudocercospora fuligena.</title>
        <authorList>
            <person name="Zaccaron A."/>
        </authorList>
    </citation>
    <scope>NUCLEOTIDE SEQUENCE</scope>
    <source>
        <strain evidence="2">PF001</strain>
    </source>
</reference>
<evidence type="ECO:0000256" key="1">
    <source>
        <dbReference type="SAM" id="MobiDB-lite"/>
    </source>
</evidence>
<accession>A0A8H6RRM5</accession>
<gene>
    <name evidence="2" type="ORF">HII31_02711</name>
</gene>
<organism evidence="2 3">
    <name type="scientific">Pseudocercospora fuligena</name>
    <dbReference type="NCBI Taxonomy" id="685502"/>
    <lineage>
        <taxon>Eukaryota</taxon>
        <taxon>Fungi</taxon>
        <taxon>Dikarya</taxon>
        <taxon>Ascomycota</taxon>
        <taxon>Pezizomycotina</taxon>
        <taxon>Dothideomycetes</taxon>
        <taxon>Dothideomycetidae</taxon>
        <taxon>Mycosphaerellales</taxon>
        <taxon>Mycosphaerellaceae</taxon>
        <taxon>Pseudocercospora</taxon>
    </lineage>
</organism>
<feature type="compositionally biased region" description="Basic and acidic residues" evidence="1">
    <location>
        <begin position="249"/>
        <end position="270"/>
    </location>
</feature>
<keyword evidence="3" id="KW-1185">Reference proteome</keyword>
<feature type="region of interest" description="Disordered" evidence="1">
    <location>
        <begin position="174"/>
        <end position="274"/>
    </location>
</feature>
<dbReference type="Proteomes" id="UP000660729">
    <property type="component" value="Unassembled WGS sequence"/>
</dbReference>
<evidence type="ECO:0000313" key="3">
    <source>
        <dbReference type="Proteomes" id="UP000660729"/>
    </source>
</evidence>
<comment type="caution">
    <text evidence="2">The sequence shown here is derived from an EMBL/GenBank/DDBJ whole genome shotgun (WGS) entry which is preliminary data.</text>
</comment>
<name>A0A8H6RRM5_9PEZI</name>
<evidence type="ECO:0000313" key="2">
    <source>
        <dbReference type="EMBL" id="KAF7195949.1"/>
    </source>
</evidence>
<dbReference type="AlphaFoldDB" id="A0A8H6RRM5"/>
<dbReference type="OrthoDB" id="10395859at2759"/>